<keyword evidence="9" id="KW-1185">Reference proteome</keyword>
<gene>
    <name evidence="8" type="ORF">GBZ48_11705</name>
</gene>
<dbReference type="EMBL" id="WHOS01000012">
    <property type="protein sequence ID" value="NUA99955.1"/>
    <property type="molecule type" value="Genomic_DNA"/>
</dbReference>
<dbReference type="SMART" id="SM00862">
    <property type="entry name" value="Trans_reg_C"/>
    <property type="match status" value="1"/>
</dbReference>
<protein>
    <submittedName>
        <fullName evidence="8">DNA-binding response regulator</fullName>
    </submittedName>
</protein>
<dbReference type="InterPro" id="IPR036388">
    <property type="entry name" value="WH-like_DNA-bd_sf"/>
</dbReference>
<dbReference type="CDD" id="cd00383">
    <property type="entry name" value="trans_reg_C"/>
    <property type="match status" value="1"/>
</dbReference>
<dbReference type="SUPFAM" id="SSF52172">
    <property type="entry name" value="CheY-like"/>
    <property type="match status" value="1"/>
</dbReference>
<reference evidence="8 9" key="1">
    <citation type="submission" date="2019-10" db="EMBL/GenBank/DDBJ databases">
        <title>Genome sequence of Azospirillum melinis.</title>
        <authorList>
            <person name="Ambrosini A."/>
            <person name="Sant'Anna F.H."/>
            <person name="Cassan F.D."/>
            <person name="Souza E.M."/>
            <person name="Passaglia L.M.P."/>
        </authorList>
    </citation>
    <scope>NUCLEOTIDE SEQUENCE [LARGE SCALE GENOMIC DNA]</scope>
    <source>
        <strain evidence="8 9">TMCY0552</strain>
    </source>
</reference>
<dbReference type="InterPro" id="IPR001867">
    <property type="entry name" value="OmpR/PhoB-type_DNA-bd"/>
</dbReference>
<dbReference type="Gene3D" id="6.10.250.690">
    <property type="match status" value="1"/>
</dbReference>
<dbReference type="InterPro" id="IPR039420">
    <property type="entry name" value="WalR-like"/>
</dbReference>
<evidence type="ECO:0000256" key="3">
    <source>
        <dbReference type="ARBA" id="ARBA00023015"/>
    </source>
</evidence>
<keyword evidence="1" id="KW-0597">Phosphoprotein</keyword>
<organism evidence="8 9">
    <name type="scientific">Azospirillum melinis</name>
    <dbReference type="NCBI Taxonomy" id="328839"/>
    <lineage>
        <taxon>Bacteria</taxon>
        <taxon>Pseudomonadati</taxon>
        <taxon>Pseudomonadota</taxon>
        <taxon>Alphaproteobacteria</taxon>
        <taxon>Rhodospirillales</taxon>
        <taxon>Azospirillaceae</taxon>
        <taxon>Azospirillum</taxon>
    </lineage>
</organism>
<name>A0ABX2KBP2_9PROT</name>
<dbReference type="Pfam" id="PF00486">
    <property type="entry name" value="Trans_reg_C"/>
    <property type="match status" value="1"/>
</dbReference>
<proteinExistence type="predicted"/>
<dbReference type="GO" id="GO:0003677">
    <property type="term" value="F:DNA binding"/>
    <property type="evidence" value="ECO:0007669"/>
    <property type="project" value="UniProtKB-KW"/>
</dbReference>
<dbReference type="InterPro" id="IPR011006">
    <property type="entry name" value="CheY-like_superfamily"/>
</dbReference>
<keyword evidence="2" id="KW-0902">Two-component regulatory system</keyword>
<dbReference type="Proteomes" id="UP000605086">
    <property type="component" value="Unassembled WGS sequence"/>
</dbReference>
<feature type="domain" description="OmpR/PhoB-type" evidence="7">
    <location>
        <begin position="125"/>
        <end position="225"/>
    </location>
</feature>
<evidence type="ECO:0000256" key="1">
    <source>
        <dbReference type="ARBA" id="ARBA00022553"/>
    </source>
</evidence>
<keyword evidence="4 6" id="KW-0238">DNA-binding</keyword>
<evidence type="ECO:0000256" key="6">
    <source>
        <dbReference type="PROSITE-ProRule" id="PRU01091"/>
    </source>
</evidence>
<dbReference type="PANTHER" id="PTHR48111">
    <property type="entry name" value="REGULATOR OF RPOS"/>
    <property type="match status" value="1"/>
</dbReference>
<dbReference type="SUPFAM" id="SSF46894">
    <property type="entry name" value="C-terminal effector domain of the bipartite response regulators"/>
    <property type="match status" value="1"/>
</dbReference>
<evidence type="ECO:0000256" key="4">
    <source>
        <dbReference type="ARBA" id="ARBA00023125"/>
    </source>
</evidence>
<dbReference type="PROSITE" id="PS51755">
    <property type="entry name" value="OMPR_PHOB"/>
    <property type="match status" value="1"/>
</dbReference>
<accession>A0ABX2KBP2</accession>
<keyword evidence="5" id="KW-0804">Transcription</keyword>
<keyword evidence="3" id="KW-0805">Transcription regulation</keyword>
<feature type="DNA-binding region" description="OmpR/PhoB-type" evidence="6">
    <location>
        <begin position="125"/>
        <end position="225"/>
    </location>
</feature>
<comment type="caution">
    <text evidence="8">The sequence shown here is derived from an EMBL/GenBank/DDBJ whole genome shotgun (WGS) entry which is preliminary data.</text>
</comment>
<evidence type="ECO:0000313" key="9">
    <source>
        <dbReference type="Proteomes" id="UP000605086"/>
    </source>
</evidence>
<dbReference type="PANTHER" id="PTHR48111:SF1">
    <property type="entry name" value="TWO-COMPONENT RESPONSE REGULATOR ORR33"/>
    <property type="match status" value="1"/>
</dbReference>
<evidence type="ECO:0000259" key="7">
    <source>
        <dbReference type="PROSITE" id="PS51755"/>
    </source>
</evidence>
<evidence type="ECO:0000256" key="5">
    <source>
        <dbReference type="ARBA" id="ARBA00023163"/>
    </source>
</evidence>
<dbReference type="InterPro" id="IPR016032">
    <property type="entry name" value="Sig_transdc_resp-reg_C-effctor"/>
</dbReference>
<evidence type="ECO:0000256" key="2">
    <source>
        <dbReference type="ARBA" id="ARBA00023012"/>
    </source>
</evidence>
<dbReference type="Gene3D" id="1.10.10.10">
    <property type="entry name" value="Winged helix-like DNA-binding domain superfamily/Winged helix DNA-binding domain"/>
    <property type="match status" value="1"/>
</dbReference>
<dbReference type="RefSeq" id="WP_174471205.1">
    <property type="nucleotide sequence ID" value="NZ_JAGINN010000012.1"/>
</dbReference>
<evidence type="ECO:0000313" key="8">
    <source>
        <dbReference type="EMBL" id="NUA99955.1"/>
    </source>
</evidence>
<sequence>MQALLIEPADLIADAIGKQLALCKVNHDRLDLNGLRDLVGGHGSVDIAHDAIIIGDVGDTEACVAMLRARNVTAAIICLIERRCANTTAGILRAGADDVLVKPVVSTEIRARLEAIRRRSYGLTSNAVTVGRLTVFLDGRDPEVDGERLRLSQREHAILSVLALNHRRVVSKEHIYEEVYGLSGSDPLDKVIDVYICKLRKKIDTATGGGRYIETVYGRGYKFEAPPDHVAPDRGQLMLDRWSNAGALSGTRVPFIPPVVPSNAVRAAARAVGR</sequence>